<dbReference type="PANTHER" id="PTHR42982:SF8">
    <property type="entry name" value="SEC-INDEPENDENT PROTEIN TRANSLOCASE PROTEIN TATA"/>
    <property type="match status" value="1"/>
</dbReference>
<dbReference type="PANTHER" id="PTHR42982">
    <property type="entry name" value="SEC-INDEPENDENT PROTEIN TRANSLOCASE PROTEIN TATA"/>
    <property type="match status" value="1"/>
</dbReference>
<evidence type="ECO:0000256" key="5">
    <source>
        <dbReference type="ARBA" id="ARBA00022989"/>
    </source>
</evidence>
<proteinExistence type="predicted"/>
<evidence type="ECO:0000256" key="3">
    <source>
        <dbReference type="ARBA" id="ARBA00022692"/>
    </source>
</evidence>
<keyword evidence="3" id="KW-0812">Transmembrane</keyword>
<evidence type="ECO:0000313" key="8">
    <source>
        <dbReference type="EMBL" id="TQL57409.1"/>
    </source>
</evidence>
<evidence type="ECO:0000313" key="9">
    <source>
        <dbReference type="Proteomes" id="UP000315389"/>
    </source>
</evidence>
<evidence type="ECO:0000256" key="7">
    <source>
        <dbReference type="ARBA" id="ARBA00023136"/>
    </source>
</evidence>
<keyword evidence="4" id="KW-0653">Protein transport</keyword>
<evidence type="ECO:0000256" key="6">
    <source>
        <dbReference type="ARBA" id="ARBA00023010"/>
    </source>
</evidence>
<dbReference type="OrthoDB" id="5245163at2"/>
<dbReference type="AlphaFoldDB" id="A0A542ZAP6"/>
<reference evidence="8 9" key="1">
    <citation type="submission" date="2019-06" db="EMBL/GenBank/DDBJ databases">
        <title>Sequencing the genomes of 1000 actinobacteria strains.</title>
        <authorList>
            <person name="Klenk H.-P."/>
        </authorList>
    </citation>
    <scope>NUCLEOTIDE SEQUENCE [LARGE SCALE GENOMIC DNA]</scope>
    <source>
        <strain evidence="8 9">DSM 4813</strain>
    </source>
</reference>
<protein>
    <submittedName>
        <fullName evidence="8">Sec-independent protein translocase protein TatA</fullName>
    </submittedName>
</protein>
<evidence type="ECO:0000256" key="1">
    <source>
        <dbReference type="ARBA" id="ARBA00004167"/>
    </source>
</evidence>
<accession>A0A542ZAP6</accession>
<dbReference type="InterPro" id="IPR003369">
    <property type="entry name" value="TatA/B/E"/>
</dbReference>
<evidence type="ECO:0000256" key="2">
    <source>
        <dbReference type="ARBA" id="ARBA00022448"/>
    </source>
</evidence>
<dbReference type="Pfam" id="PF02416">
    <property type="entry name" value="TatA_B_E"/>
    <property type="match status" value="1"/>
</dbReference>
<name>A0A542ZAP6_RARFA</name>
<dbReference type="Gene3D" id="1.20.5.3310">
    <property type="match status" value="1"/>
</dbReference>
<dbReference type="RefSeq" id="WP_142121887.1">
    <property type="nucleotide sequence ID" value="NZ_BAAASV010000002.1"/>
</dbReference>
<keyword evidence="9" id="KW-1185">Reference proteome</keyword>
<dbReference type="EMBL" id="VFOS01000004">
    <property type="protein sequence ID" value="TQL57409.1"/>
    <property type="molecule type" value="Genomic_DNA"/>
</dbReference>
<evidence type="ECO:0000256" key="4">
    <source>
        <dbReference type="ARBA" id="ARBA00022927"/>
    </source>
</evidence>
<comment type="subcellular location">
    <subcellularLocation>
        <location evidence="1">Membrane</location>
        <topology evidence="1">Single-pass membrane protein</topology>
    </subcellularLocation>
</comment>
<keyword evidence="5" id="KW-1133">Transmembrane helix</keyword>
<keyword evidence="2" id="KW-0813">Transport</keyword>
<dbReference type="Proteomes" id="UP000315389">
    <property type="component" value="Unassembled WGS sequence"/>
</dbReference>
<dbReference type="GO" id="GO:0015031">
    <property type="term" value="P:protein transport"/>
    <property type="evidence" value="ECO:0007669"/>
    <property type="project" value="UniProtKB-KW"/>
</dbReference>
<keyword evidence="7" id="KW-0472">Membrane</keyword>
<comment type="caution">
    <text evidence="8">The sequence shown here is derived from an EMBL/GenBank/DDBJ whole genome shotgun (WGS) entry which is preliminary data.</text>
</comment>
<keyword evidence="6" id="KW-0811">Translocation</keyword>
<gene>
    <name evidence="8" type="ORF">FB461_2143</name>
</gene>
<organism evidence="8 9">
    <name type="scientific">Rarobacter faecitabidus</name>
    <dbReference type="NCBI Taxonomy" id="13243"/>
    <lineage>
        <taxon>Bacteria</taxon>
        <taxon>Bacillati</taxon>
        <taxon>Actinomycetota</taxon>
        <taxon>Actinomycetes</taxon>
        <taxon>Micrococcales</taxon>
        <taxon>Rarobacteraceae</taxon>
        <taxon>Rarobacter</taxon>
    </lineage>
</organism>
<dbReference type="GO" id="GO:0016020">
    <property type="term" value="C:membrane"/>
    <property type="evidence" value="ECO:0007669"/>
    <property type="project" value="UniProtKB-ARBA"/>
</dbReference>
<sequence>MNLFRNPSHVIILVAVLVVVFGAARLPMLAKNVGQSLKIFRKEVRELSLDASPAESDETQTAQNPK</sequence>